<dbReference type="PROSITE" id="PS00187">
    <property type="entry name" value="TPP_ENZYMES"/>
    <property type="match status" value="1"/>
</dbReference>
<dbReference type="STRING" id="1777140.AWB79_02251"/>
<dbReference type="GO" id="GO:0030976">
    <property type="term" value="F:thiamine pyrophosphate binding"/>
    <property type="evidence" value="ECO:0007669"/>
    <property type="project" value="InterPro"/>
</dbReference>
<feature type="domain" description="Thiamine pyrophosphate enzyme TPP-binding" evidence="5">
    <location>
        <begin position="391"/>
        <end position="537"/>
    </location>
</feature>
<comment type="caution">
    <text evidence="7">The sequence shown here is derived from an EMBL/GenBank/DDBJ whole genome shotgun (WGS) entry which is preliminary data.</text>
</comment>
<proteinExistence type="inferred from homology"/>
<dbReference type="AlphaFoldDB" id="A0A158ADW4"/>
<dbReference type="GO" id="GO:0050660">
    <property type="term" value="F:flavin adenine dinucleotide binding"/>
    <property type="evidence" value="ECO:0007669"/>
    <property type="project" value="TreeGrafter"/>
</dbReference>
<dbReference type="InterPro" id="IPR029035">
    <property type="entry name" value="DHS-like_NAD/FAD-binding_dom"/>
</dbReference>
<dbReference type="SUPFAM" id="SSF52467">
    <property type="entry name" value="DHS-like NAD/FAD-binding domain"/>
    <property type="match status" value="1"/>
</dbReference>
<evidence type="ECO:0000259" key="6">
    <source>
        <dbReference type="Pfam" id="PF02776"/>
    </source>
</evidence>
<dbReference type="InterPro" id="IPR011766">
    <property type="entry name" value="TPP_enzyme_TPP-bd"/>
</dbReference>
<reference evidence="7" key="1">
    <citation type="submission" date="2016-01" db="EMBL/GenBank/DDBJ databases">
        <authorList>
            <person name="Peeters C."/>
        </authorList>
    </citation>
    <scope>NUCLEOTIDE SEQUENCE</scope>
    <source>
        <strain evidence="7">LMG 29322</strain>
    </source>
</reference>
<organism evidence="7 8">
    <name type="scientific">Caballeronia hypogeia</name>
    <dbReference type="NCBI Taxonomy" id="1777140"/>
    <lineage>
        <taxon>Bacteria</taxon>
        <taxon>Pseudomonadati</taxon>
        <taxon>Pseudomonadota</taxon>
        <taxon>Betaproteobacteria</taxon>
        <taxon>Burkholderiales</taxon>
        <taxon>Burkholderiaceae</taxon>
        <taxon>Caballeronia</taxon>
    </lineage>
</organism>
<evidence type="ECO:0000313" key="7">
    <source>
        <dbReference type="EMBL" id="SAK56041.1"/>
    </source>
</evidence>
<dbReference type="PANTHER" id="PTHR18968">
    <property type="entry name" value="THIAMINE PYROPHOSPHATE ENZYMES"/>
    <property type="match status" value="1"/>
</dbReference>
<dbReference type="GO" id="GO:0009099">
    <property type="term" value="P:L-valine biosynthetic process"/>
    <property type="evidence" value="ECO:0007669"/>
    <property type="project" value="TreeGrafter"/>
</dbReference>
<feature type="domain" description="Thiamine pyrophosphate enzyme N-terminal TPP-binding" evidence="6">
    <location>
        <begin position="9"/>
        <end position="122"/>
    </location>
</feature>
<name>A0A158ADW4_9BURK</name>
<dbReference type="GO" id="GO:0005948">
    <property type="term" value="C:acetolactate synthase complex"/>
    <property type="evidence" value="ECO:0007669"/>
    <property type="project" value="TreeGrafter"/>
</dbReference>
<dbReference type="Pfam" id="PF02776">
    <property type="entry name" value="TPP_enzyme_N"/>
    <property type="match status" value="1"/>
</dbReference>
<dbReference type="Pfam" id="PF02775">
    <property type="entry name" value="TPP_enzyme_C"/>
    <property type="match status" value="1"/>
</dbReference>
<dbReference type="NCBIfam" id="NF006052">
    <property type="entry name" value="PRK08199.1"/>
    <property type="match status" value="1"/>
</dbReference>
<dbReference type="Proteomes" id="UP000054851">
    <property type="component" value="Unassembled WGS sequence"/>
</dbReference>
<keyword evidence="2 3" id="KW-0786">Thiamine pyrophosphate</keyword>
<dbReference type="InterPro" id="IPR029061">
    <property type="entry name" value="THDP-binding"/>
</dbReference>
<dbReference type="GO" id="GO:0009097">
    <property type="term" value="P:isoleucine biosynthetic process"/>
    <property type="evidence" value="ECO:0007669"/>
    <property type="project" value="TreeGrafter"/>
</dbReference>
<dbReference type="InterPro" id="IPR012000">
    <property type="entry name" value="Thiamin_PyroP_enz_cen_dom"/>
</dbReference>
<dbReference type="OrthoDB" id="2254214at2"/>
<accession>A0A158ADW4</accession>
<dbReference type="CDD" id="cd07035">
    <property type="entry name" value="TPP_PYR_POX_like"/>
    <property type="match status" value="1"/>
</dbReference>
<feature type="domain" description="Thiamine pyrophosphate enzyme central" evidence="4">
    <location>
        <begin position="196"/>
        <end position="330"/>
    </location>
</feature>
<dbReference type="GO" id="GO:0000287">
    <property type="term" value="F:magnesium ion binding"/>
    <property type="evidence" value="ECO:0007669"/>
    <property type="project" value="InterPro"/>
</dbReference>
<dbReference type="RefSeq" id="WP_061167488.1">
    <property type="nucleotide sequence ID" value="NZ_FCOA02000005.1"/>
</dbReference>
<evidence type="ECO:0000259" key="5">
    <source>
        <dbReference type="Pfam" id="PF02775"/>
    </source>
</evidence>
<dbReference type="FunFam" id="3.40.50.970:FF:000007">
    <property type="entry name" value="Acetolactate synthase"/>
    <property type="match status" value="1"/>
</dbReference>
<comment type="similarity">
    <text evidence="1 3">Belongs to the TPP enzyme family.</text>
</comment>
<dbReference type="Gene3D" id="3.40.50.970">
    <property type="match status" value="2"/>
</dbReference>
<dbReference type="PANTHER" id="PTHR18968:SF120">
    <property type="entry name" value="ACETOLACTATE SYNTHASE LARGE SUBUNIT"/>
    <property type="match status" value="1"/>
</dbReference>
<dbReference type="EMBL" id="FCOA02000005">
    <property type="protein sequence ID" value="SAK56041.1"/>
    <property type="molecule type" value="Genomic_DNA"/>
</dbReference>
<evidence type="ECO:0000256" key="1">
    <source>
        <dbReference type="ARBA" id="ARBA00007812"/>
    </source>
</evidence>
<sequence>MQDIQIKRRTGGQILVDQLALHGVKHVFCVPGESFLAALDALHDAPIEVTVCRQEGGAAMMAEAHGKLTGRPGVCFVTRGPGATNASHGVHIAQQDSTPMILFVGQIERSARGRDAFQELDYRAVFGTMAKWATEIDDAQRIPEIVQRAFHVATSGRPGPVVIALPEDMLVELADAHDARPFEPLVTHPGAHDMAALRSMLASATRPVALLGGSGWDAQAVSDFVRFAERFDLPVAVSFRRQMLFPADHPNFIGDLGLGPNPKLLQRFTDADLILLVGARLSEVASQGYTLLRMPDPVQKLVHVHADAGELGRVYQPDLAIHASVTRFAEAAARLEPSAPAAWTDITREARAAYEKWSDPQAIESPGALQMAHVVAWLQAQLPADAILCNGAGNYATWLHRFFRFRQFGTQLAPTSGSMGYGTPAAVAAKRLYPQRTVVAFAGDGCFLMNGQEFATAVQYDLPIIVVVVDNGMYGTIRMHQEKTYPGRVAATMLRNPDFAAYATAFGGYGERVESTAQFAPAFERALASGRPAILHCLIDPEAITPNASLATLRATALAAADAAKAEPSR</sequence>
<gene>
    <name evidence="7" type="ORF">AWB79_02251</name>
</gene>
<evidence type="ECO:0000313" key="8">
    <source>
        <dbReference type="Proteomes" id="UP000054851"/>
    </source>
</evidence>
<protein>
    <submittedName>
        <fullName evidence="7">Thiamine pyrophosphate protein</fullName>
    </submittedName>
</protein>
<dbReference type="InterPro" id="IPR012001">
    <property type="entry name" value="Thiamin_PyroP_enz_TPP-bd_dom"/>
</dbReference>
<dbReference type="SUPFAM" id="SSF52518">
    <property type="entry name" value="Thiamin diphosphate-binding fold (THDP-binding)"/>
    <property type="match status" value="2"/>
</dbReference>
<dbReference type="InterPro" id="IPR000399">
    <property type="entry name" value="TPP-bd_CS"/>
</dbReference>
<dbReference type="GO" id="GO:0003984">
    <property type="term" value="F:acetolactate synthase activity"/>
    <property type="evidence" value="ECO:0007669"/>
    <property type="project" value="TreeGrafter"/>
</dbReference>
<evidence type="ECO:0000256" key="2">
    <source>
        <dbReference type="ARBA" id="ARBA00023052"/>
    </source>
</evidence>
<keyword evidence="8" id="KW-1185">Reference proteome</keyword>
<dbReference type="InterPro" id="IPR045229">
    <property type="entry name" value="TPP_enz"/>
</dbReference>
<evidence type="ECO:0000259" key="4">
    <source>
        <dbReference type="Pfam" id="PF00205"/>
    </source>
</evidence>
<dbReference type="CDD" id="cd00568">
    <property type="entry name" value="TPP_enzymes"/>
    <property type="match status" value="1"/>
</dbReference>
<dbReference type="Gene3D" id="3.40.50.1220">
    <property type="entry name" value="TPP-binding domain"/>
    <property type="match status" value="1"/>
</dbReference>
<dbReference type="Pfam" id="PF00205">
    <property type="entry name" value="TPP_enzyme_M"/>
    <property type="match status" value="1"/>
</dbReference>
<evidence type="ECO:0000256" key="3">
    <source>
        <dbReference type="RuleBase" id="RU362132"/>
    </source>
</evidence>